<organism evidence="1 2">
    <name type="scientific">Brevibacterium linens</name>
    <dbReference type="NCBI Taxonomy" id="1703"/>
    <lineage>
        <taxon>Bacteria</taxon>
        <taxon>Bacillati</taxon>
        <taxon>Actinomycetota</taxon>
        <taxon>Actinomycetes</taxon>
        <taxon>Micrococcales</taxon>
        <taxon>Brevibacteriaceae</taxon>
        <taxon>Brevibacterium</taxon>
    </lineage>
</organism>
<dbReference type="AlphaFoldDB" id="A0A144MHG7"/>
<evidence type="ECO:0000313" key="1">
    <source>
        <dbReference type="EMBL" id="AMT95047.1"/>
    </source>
</evidence>
<proteinExistence type="predicted"/>
<dbReference type="Gene3D" id="2.40.380.10">
    <property type="entry name" value="FomD-like"/>
    <property type="match status" value="1"/>
</dbReference>
<evidence type="ECO:0000313" key="2">
    <source>
        <dbReference type="Proteomes" id="UP000075950"/>
    </source>
</evidence>
<dbReference type="Proteomes" id="UP000075950">
    <property type="component" value="Chromosome"/>
</dbReference>
<sequence length="280" mass="31378">MRLRDPFTIPTPSQVRPVGQAPFWTPGQTVTWTFRRFDFDRDRAEVARPMRVIADGPDGAVLWLAGGTPTQETRIVGWEETNAHDVPLKARFRPLAAAPTRINVEGTWRGRGVLKIVPPQVPFSVWVLLKDAGDGVDRPEIGGVRVEWYINLEATHQRSDDALFTSDHILDITFPISSMPLHAEDGRLDPTGAVFKDVDELAAAANYGAWPQEWSEIIRDNGSHLLDHLGDFGWAFEPEWETVARDLVGKARLGAASVSEKSFDQEHRAIPNGCYDRQHR</sequence>
<protein>
    <recommendedName>
        <fullName evidence="3">DUF402 domain-containing protein</fullName>
    </recommendedName>
</protein>
<dbReference type="InterPro" id="IPR035930">
    <property type="entry name" value="FomD-like_sf"/>
</dbReference>
<dbReference type="EMBL" id="CP014869">
    <property type="protein sequence ID" value="AMT95047.1"/>
    <property type="molecule type" value="Genomic_DNA"/>
</dbReference>
<dbReference type="SUPFAM" id="SSF159234">
    <property type="entry name" value="FomD-like"/>
    <property type="match status" value="1"/>
</dbReference>
<gene>
    <name evidence="1" type="ORF">A2T55_16110</name>
</gene>
<name>A0A144MHG7_BRELN</name>
<dbReference type="RefSeq" id="WP_062862539.1">
    <property type="nucleotide sequence ID" value="NZ_CP014869.1"/>
</dbReference>
<dbReference type="KEGG" id="bly:A2T55_16110"/>
<accession>A0A144MHG7</accession>
<reference evidence="2" key="1">
    <citation type="submission" date="2016-03" db="EMBL/GenBank/DDBJ databases">
        <authorList>
            <person name="Ploux O."/>
        </authorList>
    </citation>
    <scope>NUCLEOTIDE SEQUENCE [LARGE SCALE GENOMIC DNA]</scope>
    <source>
        <strain evidence="2">BS258</strain>
    </source>
</reference>
<evidence type="ECO:0008006" key="3">
    <source>
        <dbReference type="Google" id="ProtNLM"/>
    </source>
</evidence>